<evidence type="ECO:0000313" key="1">
    <source>
        <dbReference type="EMBL" id="APL99183.1"/>
    </source>
</evidence>
<dbReference type="KEGG" id="vg:54984391"/>
<evidence type="ECO:0000313" key="2">
    <source>
        <dbReference type="Proteomes" id="UP000240508"/>
    </source>
</evidence>
<dbReference type="Proteomes" id="UP000240508">
    <property type="component" value="Segment"/>
</dbReference>
<sequence>MKQSTMIEQSISRGRQDVTARRILRVGPHKVRLTVKSDSYDFQCFARAEVWNPADLKWNQVHSIPHGKMETEAGLCYLPGNRGENWSHFQKDLTELMRVAQEVLE</sequence>
<dbReference type="GeneID" id="54984391"/>
<organism evidence="1 2">
    <name type="scientific">Bordetella phage MW2</name>
    <dbReference type="NCBI Taxonomy" id="1916126"/>
    <lineage>
        <taxon>Viruses</taxon>
        <taxon>Duplodnaviria</taxon>
        <taxon>Heunggongvirae</taxon>
        <taxon>Uroviricota</taxon>
        <taxon>Caudoviricetes</taxon>
        <taxon>Mesyanzhinovviridae</taxon>
        <taxon>Rabinowitzvirinae</taxon>
        <taxon>Vojvodinavirus</taxon>
        <taxon>Vojvodinavirus MW2</taxon>
        <taxon>Bordetella virus MW2</taxon>
    </lineage>
</organism>
<accession>A0A2D0W976</accession>
<protein>
    <submittedName>
        <fullName evidence="1">Uncharacterized protein</fullName>
    </submittedName>
</protein>
<dbReference type="RefSeq" id="YP_009794139.1">
    <property type="nucleotide sequence ID" value="NC_047879.1"/>
</dbReference>
<dbReference type="EMBL" id="KY000218">
    <property type="protein sequence ID" value="APL99183.1"/>
    <property type="molecule type" value="Genomic_DNA"/>
</dbReference>
<reference evidence="1 2" key="1">
    <citation type="submission" date="2016-10" db="EMBL/GenBank/DDBJ databases">
        <title>Properties of three new Bordetella phage species from family Siphoviridae.</title>
        <authorList>
            <person name="Knezevic P."/>
            <person name="Petrovic Fabijan A."/>
            <person name="Doffkay Z."/>
            <person name="Rakhely G."/>
        </authorList>
    </citation>
    <scope>NUCLEOTIDE SEQUENCE [LARGE SCALE GENOMIC DNA]</scope>
</reference>
<proteinExistence type="predicted"/>
<keyword evidence="2" id="KW-1185">Reference proteome</keyword>
<name>A0A2D0W976_9CAUD</name>